<keyword evidence="2" id="KW-0009">Actin-binding</keyword>
<dbReference type="GeneTree" id="ENSGT00940000156643"/>
<dbReference type="PANTHER" id="PTHR11977">
    <property type="entry name" value="VILLIN"/>
    <property type="match status" value="1"/>
</dbReference>
<dbReference type="InterPro" id="IPR007123">
    <property type="entry name" value="Gelsolin-like_dom"/>
</dbReference>
<evidence type="ECO:0000313" key="5">
    <source>
        <dbReference type="Ensembl" id="ENSMMDP00005023611.1"/>
    </source>
</evidence>
<dbReference type="SUPFAM" id="SSF55753">
    <property type="entry name" value="Actin depolymerizing proteins"/>
    <property type="match status" value="3"/>
</dbReference>
<dbReference type="FunFam" id="3.40.20.10:FF:000030">
    <property type="entry name" value="protein flightless-1 homolog isoform X1"/>
    <property type="match status" value="1"/>
</dbReference>
<keyword evidence="6" id="KW-1185">Reference proteome</keyword>
<dbReference type="InterPro" id="IPR036180">
    <property type="entry name" value="Gelsolin-like_dom_sf"/>
</dbReference>
<dbReference type="Proteomes" id="UP000472263">
    <property type="component" value="Chromosome 8"/>
</dbReference>
<evidence type="ECO:0000256" key="3">
    <source>
        <dbReference type="SAM" id="MobiDB-lite"/>
    </source>
</evidence>
<dbReference type="Gene3D" id="3.40.20.10">
    <property type="entry name" value="Severin"/>
    <property type="match status" value="4"/>
</dbReference>
<dbReference type="PANTHER" id="PTHR11977:SF51">
    <property type="entry name" value="PROTEIN FLIGHTLESS-1 HOMOLOG"/>
    <property type="match status" value="1"/>
</dbReference>
<dbReference type="Ensembl" id="ENSMMDT00005024120.1">
    <property type="protein sequence ID" value="ENSMMDP00005023611.1"/>
    <property type="gene ID" value="ENSMMDG00005011375.1"/>
</dbReference>
<keyword evidence="1" id="KW-0677">Repeat</keyword>
<dbReference type="Pfam" id="PF00626">
    <property type="entry name" value="Gelsolin"/>
    <property type="match status" value="2"/>
</dbReference>
<sequence>MPELRLLQSLLDTKCVYILDCWSDVFIWIGRKSPRLVRAAALKLGQEICSMLHRPKHACVTRNLEGTECQVFKSKFKNWDDVLKVDYTRAAETVQQNDNLQGKVKKDAEQKGQMKADLTALFLPRQPPMPLTEAEQMMEEWNEDLDGMEGFVLEGKKFARLPEEEFGHFYTQDCYVFLCRYWVPVEYEGDEKKKGQGGGEGGEEEEEEDKQPEEDFQCVVYFWQGRQASNMGWLTFTFSLQKKFESLFPGKLEVVRMTQQQENLKFLSHFKRKFIIHKGKRKQKTDSAQPSLYHIRTNGSALCTRTIQIGTDSSNLNSEFCFILKVPFESTDNQGIVYTWVGRAADPDEAKLAEDIMNSMFDDTYSKQVINEGEEPENFFWVGIGCQKPYDEDADYMKYARLFRCSNEKGYFSVSEKCSDFCQDDLADDDIMLLDNGKEVIMRIYLKHFYIKSHTFSLQVYIQHMRSKDAEHPRKLRLVRKGNEPHCFTRCFHAWGAFKTPPS</sequence>
<dbReference type="SUPFAM" id="SSF82754">
    <property type="entry name" value="C-terminal, gelsolin-like domain of Sec23/24"/>
    <property type="match status" value="1"/>
</dbReference>
<gene>
    <name evidence="5" type="primary">FLII</name>
    <name evidence="5" type="synonym">flii</name>
</gene>
<reference evidence="5" key="1">
    <citation type="submission" date="2019-06" db="EMBL/GenBank/DDBJ databases">
        <authorList>
            <consortium name="Wellcome Sanger Institute Data Sharing"/>
        </authorList>
    </citation>
    <scope>NUCLEOTIDE SEQUENCE [LARGE SCALE GENOMIC DNA]</scope>
</reference>
<feature type="compositionally biased region" description="Acidic residues" evidence="3">
    <location>
        <begin position="201"/>
        <end position="213"/>
    </location>
</feature>
<proteinExistence type="predicted"/>
<dbReference type="GO" id="GO:0005634">
    <property type="term" value="C:nucleus"/>
    <property type="evidence" value="ECO:0007669"/>
    <property type="project" value="TreeGrafter"/>
</dbReference>
<feature type="region of interest" description="Disordered" evidence="3">
    <location>
        <begin position="191"/>
        <end position="213"/>
    </location>
</feature>
<dbReference type="FunFam" id="3.40.20.10:FF:000020">
    <property type="entry name" value="protein flightless-1 homolog isoform X1"/>
    <property type="match status" value="1"/>
</dbReference>
<accession>A0A667YR80</accession>
<reference evidence="5" key="2">
    <citation type="submission" date="2025-08" db="UniProtKB">
        <authorList>
            <consortium name="Ensembl"/>
        </authorList>
    </citation>
    <scope>IDENTIFICATION</scope>
</reference>
<dbReference type="CDD" id="cd11280">
    <property type="entry name" value="gelsolin_like"/>
    <property type="match status" value="1"/>
</dbReference>
<dbReference type="GO" id="GO:0030239">
    <property type="term" value="P:myofibril assembly"/>
    <property type="evidence" value="ECO:0007669"/>
    <property type="project" value="TreeGrafter"/>
</dbReference>
<dbReference type="SMART" id="SM00262">
    <property type="entry name" value="GEL"/>
    <property type="match status" value="4"/>
</dbReference>
<evidence type="ECO:0000256" key="2">
    <source>
        <dbReference type="ARBA" id="ARBA00023203"/>
    </source>
</evidence>
<dbReference type="GO" id="GO:0051016">
    <property type="term" value="P:barbed-end actin filament capping"/>
    <property type="evidence" value="ECO:0007669"/>
    <property type="project" value="TreeGrafter"/>
</dbReference>
<dbReference type="CDD" id="cd11288">
    <property type="entry name" value="gelsolin_S5_like"/>
    <property type="match status" value="1"/>
</dbReference>
<dbReference type="GO" id="GO:0005546">
    <property type="term" value="F:phosphatidylinositol-4,5-bisphosphate binding"/>
    <property type="evidence" value="ECO:0007669"/>
    <property type="project" value="TreeGrafter"/>
</dbReference>
<dbReference type="InterPro" id="IPR029006">
    <property type="entry name" value="ADF-H/Gelsolin-like_dom_sf"/>
</dbReference>
<dbReference type="FunFam" id="3.40.20.10:FF:000034">
    <property type="entry name" value="protein flightless-1 homolog isoform X1"/>
    <property type="match status" value="1"/>
</dbReference>
<evidence type="ECO:0000313" key="6">
    <source>
        <dbReference type="Proteomes" id="UP000472263"/>
    </source>
</evidence>
<evidence type="ECO:0000256" key="1">
    <source>
        <dbReference type="ARBA" id="ARBA00022737"/>
    </source>
</evidence>
<dbReference type="PRINTS" id="PR00597">
    <property type="entry name" value="GELSOLIN"/>
</dbReference>
<feature type="domain" description="Gelsolin-like" evidence="4">
    <location>
        <begin position="312"/>
        <end position="379"/>
    </location>
</feature>
<dbReference type="GO" id="GO:0051014">
    <property type="term" value="P:actin filament severing"/>
    <property type="evidence" value="ECO:0007669"/>
    <property type="project" value="TreeGrafter"/>
</dbReference>
<organism evidence="5 6">
    <name type="scientific">Myripristis murdjan</name>
    <name type="common">pinecone soldierfish</name>
    <dbReference type="NCBI Taxonomy" id="586833"/>
    <lineage>
        <taxon>Eukaryota</taxon>
        <taxon>Metazoa</taxon>
        <taxon>Chordata</taxon>
        <taxon>Craniata</taxon>
        <taxon>Vertebrata</taxon>
        <taxon>Euteleostomi</taxon>
        <taxon>Actinopterygii</taxon>
        <taxon>Neopterygii</taxon>
        <taxon>Teleostei</taxon>
        <taxon>Neoteleostei</taxon>
        <taxon>Acanthomorphata</taxon>
        <taxon>Holocentriformes</taxon>
        <taxon>Holocentridae</taxon>
        <taxon>Myripristis</taxon>
    </lineage>
</organism>
<feature type="domain" description="Gelsolin-like" evidence="4">
    <location>
        <begin position="2"/>
        <end position="55"/>
    </location>
</feature>
<dbReference type="AlphaFoldDB" id="A0A667YR80"/>
<dbReference type="GO" id="GO:0005737">
    <property type="term" value="C:cytoplasm"/>
    <property type="evidence" value="ECO:0007669"/>
    <property type="project" value="TreeGrafter"/>
</dbReference>
<dbReference type="InterPro" id="IPR007122">
    <property type="entry name" value="Villin/Gelsolin"/>
</dbReference>
<reference evidence="5" key="3">
    <citation type="submission" date="2025-09" db="UniProtKB">
        <authorList>
            <consortium name="Ensembl"/>
        </authorList>
    </citation>
    <scope>IDENTIFICATION</scope>
</reference>
<dbReference type="GO" id="GO:0051015">
    <property type="term" value="F:actin filament binding"/>
    <property type="evidence" value="ECO:0007669"/>
    <property type="project" value="InterPro"/>
</dbReference>
<name>A0A667YR80_9TELE</name>
<evidence type="ECO:0000259" key="4">
    <source>
        <dbReference type="Pfam" id="PF00626"/>
    </source>
</evidence>
<dbReference type="GO" id="GO:0015629">
    <property type="term" value="C:actin cytoskeleton"/>
    <property type="evidence" value="ECO:0007669"/>
    <property type="project" value="TreeGrafter"/>
</dbReference>
<protein>
    <submittedName>
        <fullName evidence="5">FLII actin remodeling protein</fullName>
    </submittedName>
</protein>
<dbReference type="CDD" id="cd11292">
    <property type="entry name" value="gelsolin_S3_like"/>
    <property type="match status" value="1"/>
</dbReference>
<dbReference type="GO" id="GO:0008154">
    <property type="term" value="P:actin polymerization or depolymerization"/>
    <property type="evidence" value="ECO:0007669"/>
    <property type="project" value="TreeGrafter"/>
</dbReference>